<evidence type="ECO:0000256" key="5">
    <source>
        <dbReference type="ARBA" id="ARBA00023136"/>
    </source>
</evidence>
<reference evidence="7" key="1">
    <citation type="submission" date="2022-11" db="EMBL/GenBank/DDBJ databases">
        <authorList>
            <person name="Somphong A."/>
            <person name="Phongsopitanun W."/>
        </authorList>
    </citation>
    <scope>NUCLEOTIDE SEQUENCE</scope>
    <source>
        <strain evidence="7">Pm04-4</strain>
    </source>
</reference>
<evidence type="ECO:0000256" key="1">
    <source>
        <dbReference type="ARBA" id="ARBA00004141"/>
    </source>
</evidence>
<dbReference type="Pfam" id="PF01594">
    <property type="entry name" value="AI-2E_transport"/>
    <property type="match status" value="1"/>
</dbReference>
<dbReference type="InterPro" id="IPR002549">
    <property type="entry name" value="AI-2E-like"/>
</dbReference>
<proteinExistence type="inferred from homology"/>
<accession>A0ABT4AUY2</accession>
<evidence type="ECO:0000256" key="6">
    <source>
        <dbReference type="SAM" id="Phobius"/>
    </source>
</evidence>
<dbReference type="Proteomes" id="UP001151002">
    <property type="component" value="Unassembled WGS sequence"/>
</dbReference>
<comment type="subcellular location">
    <subcellularLocation>
        <location evidence="1">Membrane</location>
        <topology evidence="1">Multi-pass membrane protein</topology>
    </subcellularLocation>
</comment>
<evidence type="ECO:0000313" key="8">
    <source>
        <dbReference type="Proteomes" id="UP001151002"/>
    </source>
</evidence>
<comment type="similarity">
    <text evidence="2">Belongs to the autoinducer-2 exporter (AI-2E) (TC 2.A.86) family.</text>
</comment>
<feature type="transmembrane region" description="Helical" evidence="6">
    <location>
        <begin position="292"/>
        <end position="316"/>
    </location>
</feature>
<keyword evidence="8" id="KW-1185">Reference proteome</keyword>
<keyword evidence="5 6" id="KW-0472">Membrane</keyword>
<feature type="transmembrane region" description="Helical" evidence="6">
    <location>
        <begin position="187"/>
        <end position="220"/>
    </location>
</feature>
<evidence type="ECO:0000256" key="2">
    <source>
        <dbReference type="ARBA" id="ARBA00009773"/>
    </source>
</evidence>
<dbReference type="RefSeq" id="WP_267561972.1">
    <property type="nucleotide sequence ID" value="NZ_JAPNTZ010000003.1"/>
</dbReference>
<name>A0ABT4AUY2_9ACTN</name>
<keyword evidence="4 6" id="KW-1133">Transmembrane helix</keyword>
<evidence type="ECO:0000256" key="4">
    <source>
        <dbReference type="ARBA" id="ARBA00022989"/>
    </source>
</evidence>
<feature type="transmembrane region" description="Helical" evidence="6">
    <location>
        <begin position="132"/>
        <end position="154"/>
    </location>
</feature>
<organism evidence="7 8">
    <name type="scientific">Paractinoplanes pyxinae</name>
    <dbReference type="NCBI Taxonomy" id="2997416"/>
    <lineage>
        <taxon>Bacteria</taxon>
        <taxon>Bacillati</taxon>
        <taxon>Actinomycetota</taxon>
        <taxon>Actinomycetes</taxon>
        <taxon>Micromonosporales</taxon>
        <taxon>Micromonosporaceae</taxon>
        <taxon>Paractinoplanes</taxon>
    </lineage>
</organism>
<comment type="caution">
    <text evidence="7">The sequence shown here is derived from an EMBL/GenBank/DDBJ whole genome shotgun (WGS) entry which is preliminary data.</text>
</comment>
<dbReference type="PANTHER" id="PTHR21716">
    <property type="entry name" value="TRANSMEMBRANE PROTEIN"/>
    <property type="match status" value="1"/>
</dbReference>
<keyword evidence="3 6" id="KW-0812">Transmembrane</keyword>
<gene>
    <name evidence="7" type="ORF">OWR29_08335</name>
</gene>
<feature type="transmembrane region" description="Helical" evidence="6">
    <location>
        <begin position="53"/>
        <end position="78"/>
    </location>
</feature>
<protein>
    <submittedName>
        <fullName evidence="7">AI-2E family transporter</fullName>
    </submittedName>
</protein>
<feature type="transmembrane region" description="Helical" evidence="6">
    <location>
        <begin position="20"/>
        <end position="41"/>
    </location>
</feature>
<evidence type="ECO:0000256" key="3">
    <source>
        <dbReference type="ARBA" id="ARBA00022692"/>
    </source>
</evidence>
<evidence type="ECO:0000313" key="7">
    <source>
        <dbReference type="EMBL" id="MCY1138002.1"/>
    </source>
</evidence>
<feature type="transmembrane region" description="Helical" evidence="6">
    <location>
        <begin position="226"/>
        <end position="245"/>
    </location>
</feature>
<dbReference type="EMBL" id="JAPNTZ010000003">
    <property type="protein sequence ID" value="MCY1138002.1"/>
    <property type="molecule type" value="Genomic_DNA"/>
</dbReference>
<feature type="transmembrane region" description="Helical" evidence="6">
    <location>
        <begin position="252"/>
        <end position="272"/>
    </location>
</feature>
<sequence>MSVFVVLSGIVITVLGLRELAWLATPAAFALVIVILVHPVYAGLARRGVPAIIALAGLILSIFAVILGLVAIVVYSIARLATVLPTYVDEAAVTTQDLADLLAGLGVGSEQIAAITGDFDLRVAAGWLTAHIPSLLGVATSLVLVYSLLLFVGVESAHIGRRSTAMREDHPRLAGALAGFVANTRRYVAITGLFAIVVGLLDTVFLLILGIPLALLWGLLAAACNFIPYVGFLIGLAPPALLALLTQGWQSMVLVIVVYVVLNSIITTIVPAKVVGDAVGMSMTVTMASVAFWSWVMGPLGAVLAIPLSLLMKAIFIDSVPSARWLAGFVDGGGRPNRRNRAAGDAPTM</sequence>
<dbReference type="PANTHER" id="PTHR21716:SF64">
    <property type="entry name" value="AI-2 TRANSPORT PROTEIN TQSA"/>
    <property type="match status" value="1"/>
</dbReference>